<reference evidence="2 3" key="1">
    <citation type="journal article" date="2010" name="Nature">
        <title>Genome sequencing and analysis of the model grass Brachypodium distachyon.</title>
        <authorList>
            <consortium name="International Brachypodium Initiative"/>
        </authorList>
    </citation>
    <scope>NUCLEOTIDE SEQUENCE [LARGE SCALE GENOMIC DNA]</scope>
    <source>
        <strain evidence="2 3">Bd21</strain>
    </source>
</reference>
<protein>
    <submittedName>
        <fullName evidence="2 3">Uncharacterized protein</fullName>
    </submittedName>
</protein>
<feature type="region of interest" description="Disordered" evidence="1">
    <location>
        <begin position="1"/>
        <end position="88"/>
    </location>
</feature>
<dbReference type="Gramene" id="KQJ89956">
    <property type="protein sequence ID" value="KQJ89956"/>
    <property type="gene ID" value="BRADI_4g28706v3"/>
</dbReference>
<evidence type="ECO:0000313" key="2">
    <source>
        <dbReference type="EMBL" id="KQJ89956.1"/>
    </source>
</evidence>
<reference evidence="3" key="3">
    <citation type="submission" date="2018-08" db="UniProtKB">
        <authorList>
            <consortium name="EnsemblPlants"/>
        </authorList>
    </citation>
    <scope>IDENTIFICATION</scope>
    <source>
        <strain evidence="3">cv. Bd21</strain>
    </source>
</reference>
<dbReference type="AlphaFoldDB" id="A0A0Q3EUK9"/>
<feature type="compositionally biased region" description="Basic and acidic residues" evidence="1">
    <location>
        <begin position="9"/>
        <end position="25"/>
    </location>
</feature>
<dbReference type="ExpressionAtlas" id="A0A0Q3EUK9">
    <property type="expression patterns" value="baseline"/>
</dbReference>
<feature type="compositionally biased region" description="Low complexity" evidence="1">
    <location>
        <begin position="29"/>
        <end position="39"/>
    </location>
</feature>
<feature type="compositionally biased region" description="Low complexity" evidence="1">
    <location>
        <begin position="76"/>
        <end position="88"/>
    </location>
</feature>
<keyword evidence="4" id="KW-1185">Reference proteome</keyword>
<dbReference type="EMBL" id="CM000883">
    <property type="protein sequence ID" value="KQJ89956.1"/>
    <property type="molecule type" value="Genomic_DNA"/>
</dbReference>
<organism evidence="2">
    <name type="scientific">Brachypodium distachyon</name>
    <name type="common">Purple false brome</name>
    <name type="synonym">Trachynia distachya</name>
    <dbReference type="NCBI Taxonomy" id="15368"/>
    <lineage>
        <taxon>Eukaryota</taxon>
        <taxon>Viridiplantae</taxon>
        <taxon>Streptophyta</taxon>
        <taxon>Embryophyta</taxon>
        <taxon>Tracheophyta</taxon>
        <taxon>Spermatophyta</taxon>
        <taxon>Magnoliopsida</taxon>
        <taxon>Liliopsida</taxon>
        <taxon>Poales</taxon>
        <taxon>Poaceae</taxon>
        <taxon>BOP clade</taxon>
        <taxon>Pooideae</taxon>
        <taxon>Stipodae</taxon>
        <taxon>Brachypodieae</taxon>
        <taxon>Brachypodium</taxon>
    </lineage>
</organism>
<evidence type="ECO:0000256" key="1">
    <source>
        <dbReference type="SAM" id="MobiDB-lite"/>
    </source>
</evidence>
<dbReference type="InParanoid" id="A0A0Q3EUK9"/>
<evidence type="ECO:0000313" key="3">
    <source>
        <dbReference type="EnsemblPlants" id="KQJ89956"/>
    </source>
</evidence>
<gene>
    <name evidence="2" type="ORF">BRADI_4g28706v3</name>
</gene>
<reference evidence="2" key="2">
    <citation type="submission" date="2017-06" db="EMBL/GenBank/DDBJ databases">
        <title>WGS assembly of Brachypodium distachyon.</title>
        <authorList>
            <consortium name="The International Brachypodium Initiative"/>
            <person name="Lucas S."/>
            <person name="Harmon-Smith M."/>
            <person name="Lail K."/>
            <person name="Tice H."/>
            <person name="Grimwood J."/>
            <person name="Bruce D."/>
            <person name="Barry K."/>
            <person name="Shu S."/>
            <person name="Lindquist E."/>
            <person name="Wang M."/>
            <person name="Pitluck S."/>
            <person name="Vogel J.P."/>
            <person name="Garvin D.F."/>
            <person name="Mockler T.C."/>
            <person name="Schmutz J."/>
            <person name="Rokhsar D."/>
            <person name="Bevan M.W."/>
        </authorList>
    </citation>
    <scope>NUCLEOTIDE SEQUENCE</scope>
    <source>
        <strain evidence="2">Bd21</strain>
    </source>
</reference>
<evidence type="ECO:0000313" key="4">
    <source>
        <dbReference type="Proteomes" id="UP000008810"/>
    </source>
</evidence>
<dbReference type="EnsemblPlants" id="KQJ89956">
    <property type="protein sequence ID" value="KQJ89956"/>
    <property type="gene ID" value="BRADI_4g28706v3"/>
</dbReference>
<name>A0A0Q3EUK9_BRADI</name>
<proteinExistence type="predicted"/>
<sequence length="124" mass="13769">MEMDDDESGDGRERSLSSILKEKGKTKGTKAPTGKTKTTVASDVAAAMARSKSNPSIVLVDKPGQRHRAPPPRPLLAPATARATARAPQPVFLHQRAASPRPKPKLHPICQWNKRMMRWRMLRR</sequence>
<accession>A0A0Q3EUK9</accession>
<dbReference type="Proteomes" id="UP000008810">
    <property type="component" value="Chromosome 4"/>
</dbReference>